<dbReference type="AlphaFoldDB" id="A0ABD3GG90"/>
<gene>
    <name evidence="2" type="ORF">R1sor_021139</name>
</gene>
<dbReference type="Proteomes" id="UP001633002">
    <property type="component" value="Unassembled WGS sequence"/>
</dbReference>
<evidence type="ECO:0000313" key="3">
    <source>
        <dbReference type="Proteomes" id="UP001633002"/>
    </source>
</evidence>
<organism evidence="2 3">
    <name type="scientific">Riccia sorocarpa</name>
    <dbReference type="NCBI Taxonomy" id="122646"/>
    <lineage>
        <taxon>Eukaryota</taxon>
        <taxon>Viridiplantae</taxon>
        <taxon>Streptophyta</taxon>
        <taxon>Embryophyta</taxon>
        <taxon>Marchantiophyta</taxon>
        <taxon>Marchantiopsida</taxon>
        <taxon>Marchantiidae</taxon>
        <taxon>Marchantiales</taxon>
        <taxon>Ricciaceae</taxon>
        <taxon>Riccia</taxon>
    </lineage>
</organism>
<comment type="caution">
    <text evidence="2">The sequence shown here is derived from an EMBL/GenBank/DDBJ whole genome shotgun (WGS) entry which is preliminary data.</text>
</comment>
<proteinExistence type="predicted"/>
<dbReference type="EMBL" id="JBJQOH010000007">
    <property type="protein sequence ID" value="KAL3678183.1"/>
    <property type="molecule type" value="Genomic_DNA"/>
</dbReference>
<feature type="region of interest" description="Disordered" evidence="1">
    <location>
        <begin position="1"/>
        <end position="36"/>
    </location>
</feature>
<protein>
    <submittedName>
        <fullName evidence="2">Uncharacterized protein</fullName>
    </submittedName>
</protein>
<evidence type="ECO:0000313" key="2">
    <source>
        <dbReference type="EMBL" id="KAL3678183.1"/>
    </source>
</evidence>
<evidence type="ECO:0000256" key="1">
    <source>
        <dbReference type="SAM" id="MobiDB-lite"/>
    </source>
</evidence>
<sequence>MTCPPRPKYPSDTKDYHKIRRPGCTHNSASGGPATDICKPQTMPWSRMSHADVIRFLFEAAEATIQGVMQVNEFRVVVDSQDDSFHDDQEELDPDVDDVAEDLGDSDPETMSEAGIIQGSSSNVIVADSQLSAETPSASCVYADAENAAARAAAAHKQATCGIC</sequence>
<keyword evidence="3" id="KW-1185">Reference proteome</keyword>
<accession>A0ABD3GG90</accession>
<name>A0ABD3GG90_9MARC</name>
<reference evidence="2 3" key="1">
    <citation type="submission" date="2024-09" db="EMBL/GenBank/DDBJ databases">
        <title>Chromosome-scale assembly of Riccia sorocarpa.</title>
        <authorList>
            <person name="Paukszto L."/>
        </authorList>
    </citation>
    <scope>NUCLEOTIDE SEQUENCE [LARGE SCALE GENOMIC DNA]</scope>
    <source>
        <strain evidence="2">LP-2024</strain>
        <tissue evidence="2">Aerial parts of the thallus</tissue>
    </source>
</reference>